<dbReference type="AlphaFoldDB" id="A0A017HHY8"/>
<comment type="caution">
    <text evidence="2">The sequence shown here is derived from an EMBL/GenBank/DDBJ whole genome shotgun (WGS) entry which is preliminary data.</text>
</comment>
<proteinExistence type="predicted"/>
<evidence type="ECO:0000313" key="2">
    <source>
        <dbReference type="EMBL" id="EYD74082.1"/>
    </source>
</evidence>
<gene>
    <name evidence="2" type="ORF">Rumeso_04376</name>
</gene>
<dbReference type="GO" id="GO:0008757">
    <property type="term" value="F:S-adenosylmethionine-dependent methyltransferase activity"/>
    <property type="evidence" value="ECO:0007669"/>
    <property type="project" value="InterPro"/>
</dbReference>
<dbReference type="Pfam" id="PF08241">
    <property type="entry name" value="Methyltransf_11"/>
    <property type="match status" value="1"/>
</dbReference>
<dbReference type="PATRIC" id="fig|442562.3.peg.4307"/>
<dbReference type="HOGENOM" id="CLU_037990_5_3_5"/>
<dbReference type="InterPro" id="IPR029063">
    <property type="entry name" value="SAM-dependent_MTases_sf"/>
</dbReference>
<dbReference type="Gene3D" id="3.40.50.150">
    <property type="entry name" value="Vaccinia Virus protein VP39"/>
    <property type="match status" value="1"/>
</dbReference>
<accession>A0A017HHY8</accession>
<name>A0A017HHY8_9RHOB</name>
<protein>
    <submittedName>
        <fullName evidence="2">SAM-dependent methyltransferase</fullName>
        <ecNumber evidence="2">2.1.1.-</ecNumber>
    </submittedName>
</protein>
<dbReference type="PANTHER" id="PTHR43861:SF1">
    <property type="entry name" value="TRANS-ACONITATE 2-METHYLTRANSFERASE"/>
    <property type="match status" value="1"/>
</dbReference>
<sequence>MLDPGCGDGTLTSEIGGREAEVLGVDSSAELLEAARARGVPTQRMDGQALTFEAEFDAVFTNAALHWMRDHDAVVRGVSRALRPGGRFVGEFGGHGNVAAIVTALVAALGHQGLDGAARIPWVFPTPQEWRRRLEEQGFEVRLAVLIPRPTPLPTGMEGWLATFANPFVSGLAPPEREAVLAEAVRLLMLTLRAQDGSWTADYVRLRFAALLA</sequence>
<keyword evidence="2" id="KW-0808">Transferase</keyword>
<dbReference type="SUPFAM" id="SSF53335">
    <property type="entry name" value="S-adenosyl-L-methionine-dependent methyltransferases"/>
    <property type="match status" value="1"/>
</dbReference>
<evidence type="ECO:0000259" key="1">
    <source>
        <dbReference type="Pfam" id="PF08241"/>
    </source>
</evidence>
<dbReference type="GO" id="GO:0032259">
    <property type="term" value="P:methylation"/>
    <property type="evidence" value="ECO:0007669"/>
    <property type="project" value="UniProtKB-KW"/>
</dbReference>
<dbReference type="CDD" id="cd02440">
    <property type="entry name" value="AdoMet_MTases"/>
    <property type="match status" value="1"/>
</dbReference>
<feature type="domain" description="Methyltransferase type 11" evidence="1">
    <location>
        <begin position="2"/>
        <end position="89"/>
    </location>
</feature>
<organism evidence="2 3">
    <name type="scientific">Rubellimicrobium mesophilum DSM 19309</name>
    <dbReference type="NCBI Taxonomy" id="442562"/>
    <lineage>
        <taxon>Bacteria</taxon>
        <taxon>Pseudomonadati</taxon>
        <taxon>Pseudomonadota</taxon>
        <taxon>Alphaproteobacteria</taxon>
        <taxon>Rhodobacterales</taxon>
        <taxon>Roseobacteraceae</taxon>
        <taxon>Rubellimicrobium</taxon>
    </lineage>
</organism>
<reference evidence="2 3" key="1">
    <citation type="submission" date="2013-02" db="EMBL/GenBank/DDBJ databases">
        <authorList>
            <person name="Fiebig A."/>
            <person name="Goeker M."/>
            <person name="Klenk H.-P.P."/>
        </authorList>
    </citation>
    <scope>NUCLEOTIDE SEQUENCE [LARGE SCALE GENOMIC DNA]</scope>
    <source>
        <strain evidence="2 3">DSM 19309</strain>
    </source>
</reference>
<evidence type="ECO:0000313" key="3">
    <source>
        <dbReference type="Proteomes" id="UP000019666"/>
    </source>
</evidence>
<keyword evidence="3" id="KW-1185">Reference proteome</keyword>
<dbReference type="PANTHER" id="PTHR43861">
    <property type="entry name" value="TRANS-ACONITATE 2-METHYLTRANSFERASE-RELATED"/>
    <property type="match status" value="1"/>
</dbReference>
<dbReference type="Proteomes" id="UP000019666">
    <property type="component" value="Unassembled WGS sequence"/>
</dbReference>
<keyword evidence="2" id="KW-0489">Methyltransferase</keyword>
<dbReference type="STRING" id="442562.Rumeso_04376"/>
<dbReference type="EMBL" id="AOSK01000123">
    <property type="protein sequence ID" value="EYD74082.1"/>
    <property type="molecule type" value="Genomic_DNA"/>
</dbReference>
<dbReference type="InterPro" id="IPR013216">
    <property type="entry name" value="Methyltransf_11"/>
</dbReference>
<dbReference type="EC" id="2.1.1.-" evidence="2"/>